<organism evidence="2 3">
    <name type="scientific">Ditylenchus destructor</name>
    <dbReference type="NCBI Taxonomy" id="166010"/>
    <lineage>
        <taxon>Eukaryota</taxon>
        <taxon>Metazoa</taxon>
        <taxon>Ecdysozoa</taxon>
        <taxon>Nematoda</taxon>
        <taxon>Chromadorea</taxon>
        <taxon>Rhabditida</taxon>
        <taxon>Tylenchina</taxon>
        <taxon>Tylenchomorpha</taxon>
        <taxon>Sphaerularioidea</taxon>
        <taxon>Anguinidae</taxon>
        <taxon>Anguininae</taxon>
        <taxon>Ditylenchus</taxon>
    </lineage>
</organism>
<evidence type="ECO:0000256" key="1">
    <source>
        <dbReference type="SAM" id="Phobius"/>
    </source>
</evidence>
<dbReference type="PANTHER" id="PTHR21119:SF5">
    <property type="entry name" value="C2 DOMAIN-CONTAINING PROTEIN"/>
    <property type="match status" value="1"/>
</dbReference>
<dbReference type="PANTHER" id="PTHR21119">
    <property type="entry name" value="C2 DOMAIN-CONTAINING PROTEIN"/>
    <property type="match status" value="1"/>
</dbReference>
<keyword evidence="1" id="KW-0812">Transmembrane</keyword>
<keyword evidence="1" id="KW-0472">Membrane</keyword>
<dbReference type="AlphaFoldDB" id="A0AAD4NHQ0"/>
<evidence type="ECO:0000313" key="2">
    <source>
        <dbReference type="EMBL" id="KAI1725781.1"/>
    </source>
</evidence>
<keyword evidence="3" id="KW-1185">Reference proteome</keyword>
<dbReference type="InterPro" id="IPR039934">
    <property type="entry name" value="C2CD2/C2CD2L"/>
</dbReference>
<gene>
    <name evidence="2" type="ORF">DdX_02459</name>
</gene>
<accession>A0AAD4NHQ0</accession>
<dbReference type="Proteomes" id="UP001201812">
    <property type="component" value="Unassembled WGS sequence"/>
</dbReference>
<sequence length="290" mass="32404">MDGFLLLILSWIVVGLISYFLVNTFMGTSGTSSSRRRTLLISNGSQWFNEAILWLSTSPRLSSTLMQFVVKSLNEASKKLPKINDCEVHFSPLSVSYKNSVPIFEQIKAQQAIAGADHLIINSQMSMSKLNLKLAVSKQLPDGNMLVVSNPTILVKHIFGDVETRLAYINDELFVMSCFCGRPDMTFEIQDHNSQQENGKVASVELAALEDFVRKTLVSAVLNFSLSEFLYSSSDSTRNSRLSADFRNLSLLNEHYPPPPLQDNIGDYLPPNKIQVRLLRAQNLAPRQGT</sequence>
<reference evidence="2" key="1">
    <citation type="submission" date="2022-01" db="EMBL/GenBank/DDBJ databases">
        <title>Genome Sequence Resource for Two Populations of Ditylenchus destructor, the Migratory Endoparasitic Phytonematode.</title>
        <authorList>
            <person name="Zhang H."/>
            <person name="Lin R."/>
            <person name="Xie B."/>
        </authorList>
    </citation>
    <scope>NUCLEOTIDE SEQUENCE</scope>
    <source>
        <strain evidence="2">BazhouSP</strain>
    </source>
</reference>
<protein>
    <submittedName>
        <fullName evidence="2">Uncharacterized protein</fullName>
    </submittedName>
</protein>
<feature type="transmembrane region" description="Helical" evidence="1">
    <location>
        <begin position="6"/>
        <end position="26"/>
    </location>
</feature>
<keyword evidence="1" id="KW-1133">Transmembrane helix</keyword>
<proteinExistence type="predicted"/>
<evidence type="ECO:0000313" key="3">
    <source>
        <dbReference type="Proteomes" id="UP001201812"/>
    </source>
</evidence>
<name>A0AAD4NHQ0_9BILA</name>
<comment type="caution">
    <text evidence="2">The sequence shown here is derived from an EMBL/GenBank/DDBJ whole genome shotgun (WGS) entry which is preliminary data.</text>
</comment>
<dbReference type="EMBL" id="JAKKPZ010000002">
    <property type="protein sequence ID" value="KAI1725781.1"/>
    <property type="molecule type" value="Genomic_DNA"/>
</dbReference>